<accession>A0A137ST18</accession>
<sequence>MQTLKTDIRQRILSAAHREFIKNGVRQTSIRALAIQAGVAVGNVYHYFRSKDELFCEVMRPLLRAIDRYILSHNDEEHLSIDVFNLRKHQDAYILAMLQLVKDFRPELRLLLFNAEGTSLANYKDKIIDHQMQVGMEYLRLMKERYPHLDINMSPFFLHLTCSAWLTLFCELVEHEEYSEEEIRLALQQYVTYGMAGWKELMKP</sequence>
<dbReference type="InterPro" id="IPR009057">
    <property type="entry name" value="Homeodomain-like_sf"/>
</dbReference>
<evidence type="ECO:0000256" key="2">
    <source>
        <dbReference type="ARBA" id="ARBA00023125"/>
    </source>
</evidence>
<dbReference type="InterPro" id="IPR001647">
    <property type="entry name" value="HTH_TetR"/>
</dbReference>
<reference evidence="6 7" key="1">
    <citation type="submission" date="2016-02" db="EMBL/GenBank/DDBJ databases">
        <authorList>
            <person name="Wen L."/>
            <person name="He K."/>
            <person name="Yang H."/>
        </authorList>
    </citation>
    <scope>NUCLEOTIDE SEQUENCE [LARGE SCALE GENOMIC DNA]</scope>
    <source>
        <strain evidence="6 7">GED7880</strain>
    </source>
</reference>
<dbReference type="GO" id="GO:0003700">
    <property type="term" value="F:DNA-binding transcription factor activity"/>
    <property type="evidence" value="ECO:0007669"/>
    <property type="project" value="TreeGrafter"/>
</dbReference>
<evidence type="ECO:0000256" key="3">
    <source>
        <dbReference type="ARBA" id="ARBA00023163"/>
    </source>
</evidence>
<dbReference type="GO" id="GO:0000976">
    <property type="term" value="F:transcription cis-regulatory region binding"/>
    <property type="evidence" value="ECO:0007669"/>
    <property type="project" value="TreeGrafter"/>
</dbReference>
<evidence type="ECO:0000256" key="4">
    <source>
        <dbReference type="PROSITE-ProRule" id="PRU00335"/>
    </source>
</evidence>
<dbReference type="PANTHER" id="PTHR30055">
    <property type="entry name" value="HTH-TYPE TRANSCRIPTIONAL REGULATOR RUTR"/>
    <property type="match status" value="1"/>
</dbReference>
<comment type="caution">
    <text evidence="6">The sequence shown here is derived from an EMBL/GenBank/DDBJ whole genome shotgun (WGS) entry which is preliminary data.</text>
</comment>
<dbReference type="PROSITE" id="PS01081">
    <property type="entry name" value="HTH_TETR_1"/>
    <property type="match status" value="1"/>
</dbReference>
<name>A0A137ST18_9BACT</name>
<feature type="domain" description="HTH tetR-type" evidence="5">
    <location>
        <begin position="6"/>
        <end position="66"/>
    </location>
</feature>
<evidence type="ECO:0000256" key="1">
    <source>
        <dbReference type="ARBA" id="ARBA00023015"/>
    </source>
</evidence>
<organism evidence="6 7">
    <name type="scientific">Prevotella bivia</name>
    <dbReference type="NCBI Taxonomy" id="28125"/>
    <lineage>
        <taxon>Bacteria</taxon>
        <taxon>Pseudomonadati</taxon>
        <taxon>Bacteroidota</taxon>
        <taxon>Bacteroidia</taxon>
        <taxon>Bacteroidales</taxon>
        <taxon>Prevotellaceae</taxon>
        <taxon>Prevotella</taxon>
    </lineage>
</organism>
<keyword evidence="3" id="KW-0804">Transcription</keyword>
<dbReference type="InterPro" id="IPR023772">
    <property type="entry name" value="DNA-bd_HTH_TetR-type_CS"/>
</dbReference>
<keyword evidence="2 4" id="KW-0238">DNA-binding</keyword>
<gene>
    <name evidence="6" type="ORF">HMPREF3202_01652</name>
</gene>
<dbReference type="PROSITE" id="PS50977">
    <property type="entry name" value="HTH_TETR_2"/>
    <property type="match status" value="1"/>
</dbReference>
<protein>
    <submittedName>
        <fullName evidence="6">Transcriptional regulator, TetR family</fullName>
    </submittedName>
</protein>
<dbReference type="EMBL" id="LTAG01000099">
    <property type="protein sequence ID" value="KXO15604.1"/>
    <property type="molecule type" value="Genomic_DNA"/>
</dbReference>
<evidence type="ECO:0000259" key="5">
    <source>
        <dbReference type="PROSITE" id="PS50977"/>
    </source>
</evidence>
<evidence type="ECO:0000313" key="6">
    <source>
        <dbReference type="EMBL" id="KXO15604.1"/>
    </source>
</evidence>
<dbReference type="PANTHER" id="PTHR30055:SF234">
    <property type="entry name" value="HTH-TYPE TRANSCRIPTIONAL REGULATOR BETI"/>
    <property type="match status" value="1"/>
</dbReference>
<dbReference type="Proteomes" id="UP000070093">
    <property type="component" value="Unassembled WGS sequence"/>
</dbReference>
<dbReference type="Pfam" id="PF00440">
    <property type="entry name" value="TetR_N"/>
    <property type="match status" value="1"/>
</dbReference>
<keyword evidence="1" id="KW-0805">Transcription regulation</keyword>
<dbReference type="STRING" id="28125.HMPREF3202_01652"/>
<dbReference type="RefSeq" id="WP_048740304.1">
    <property type="nucleotide sequence ID" value="NZ_CAUPGI010000027.1"/>
</dbReference>
<dbReference type="Gene3D" id="1.10.357.10">
    <property type="entry name" value="Tetracycline Repressor, domain 2"/>
    <property type="match status" value="1"/>
</dbReference>
<dbReference type="PATRIC" id="fig|28125.4.peg.1641"/>
<dbReference type="PRINTS" id="PR00455">
    <property type="entry name" value="HTHTETR"/>
</dbReference>
<dbReference type="SUPFAM" id="SSF46689">
    <property type="entry name" value="Homeodomain-like"/>
    <property type="match status" value="1"/>
</dbReference>
<dbReference type="AlphaFoldDB" id="A0A137ST18"/>
<evidence type="ECO:0000313" key="7">
    <source>
        <dbReference type="Proteomes" id="UP000070093"/>
    </source>
</evidence>
<dbReference type="eggNOG" id="COG1309">
    <property type="taxonomic scope" value="Bacteria"/>
</dbReference>
<dbReference type="InterPro" id="IPR050109">
    <property type="entry name" value="HTH-type_TetR-like_transc_reg"/>
</dbReference>
<feature type="DNA-binding region" description="H-T-H motif" evidence="4">
    <location>
        <begin position="29"/>
        <end position="48"/>
    </location>
</feature>
<proteinExistence type="predicted"/>